<dbReference type="Pfam" id="PF12722">
    <property type="entry name" value="Hid1"/>
    <property type="match status" value="1"/>
</dbReference>
<feature type="compositionally biased region" description="Acidic residues" evidence="1">
    <location>
        <begin position="657"/>
        <end position="676"/>
    </location>
</feature>
<feature type="region of interest" description="Disordered" evidence="1">
    <location>
        <begin position="787"/>
        <end position="853"/>
    </location>
</feature>
<feature type="compositionally biased region" description="Low complexity" evidence="1">
    <location>
        <begin position="813"/>
        <end position="837"/>
    </location>
</feature>
<evidence type="ECO:0000313" key="2">
    <source>
        <dbReference type="EMBL" id="KAK4501847.1"/>
    </source>
</evidence>
<protein>
    <recommendedName>
        <fullName evidence="4">High-temperature-induced dauer-formation protein</fullName>
    </recommendedName>
</protein>
<feature type="compositionally biased region" description="Basic and acidic residues" evidence="1">
    <location>
        <begin position="799"/>
        <end position="812"/>
    </location>
</feature>
<dbReference type="PANTHER" id="PTHR21575:SF12">
    <property type="entry name" value="PROTEIN HID1"/>
    <property type="match status" value="1"/>
</dbReference>
<organism evidence="2 3">
    <name type="scientific">Zasmidium cellare</name>
    <name type="common">Wine cellar mold</name>
    <name type="synonym">Racodium cellare</name>
    <dbReference type="NCBI Taxonomy" id="395010"/>
    <lineage>
        <taxon>Eukaryota</taxon>
        <taxon>Fungi</taxon>
        <taxon>Dikarya</taxon>
        <taxon>Ascomycota</taxon>
        <taxon>Pezizomycotina</taxon>
        <taxon>Dothideomycetes</taxon>
        <taxon>Dothideomycetidae</taxon>
        <taxon>Mycosphaerellales</taxon>
        <taxon>Mycosphaerellaceae</taxon>
        <taxon>Zasmidium</taxon>
    </lineage>
</organism>
<proteinExistence type="predicted"/>
<reference evidence="2 3" key="1">
    <citation type="journal article" date="2023" name="G3 (Bethesda)">
        <title>A chromosome-level genome assembly of Zasmidium syzygii isolated from banana leaves.</title>
        <authorList>
            <person name="van Westerhoven A.C."/>
            <person name="Mehrabi R."/>
            <person name="Talebi R."/>
            <person name="Steentjes M.B.F."/>
            <person name="Corcolon B."/>
            <person name="Chong P.A."/>
            <person name="Kema G.H.J."/>
            <person name="Seidl M.F."/>
        </authorList>
    </citation>
    <scope>NUCLEOTIDE SEQUENCE [LARGE SCALE GENOMIC DNA]</scope>
    <source>
        <strain evidence="2 3">P124</strain>
    </source>
</reference>
<keyword evidence="3" id="KW-1185">Reference proteome</keyword>
<evidence type="ECO:0000313" key="3">
    <source>
        <dbReference type="Proteomes" id="UP001305779"/>
    </source>
</evidence>
<evidence type="ECO:0008006" key="4">
    <source>
        <dbReference type="Google" id="ProtNLM"/>
    </source>
</evidence>
<name>A0ABR0EJX1_ZASCE</name>
<dbReference type="PANTHER" id="PTHR21575">
    <property type="entry name" value="PROTEIN HID1"/>
    <property type="match status" value="1"/>
</dbReference>
<dbReference type="Proteomes" id="UP001305779">
    <property type="component" value="Unassembled WGS sequence"/>
</dbReference>
<feature type="compositionally biased region" description="Low complexity" evidence="1">
    <location>
        <begin position="706"/>
        <end position="736"/>
    </location>
</feature>
<dbReference type="EMBL" id="JAXOVC010000005">
    <property type="protein sequence ID" value="KAK4501847.1"/>
    <property type="molecule type" value="Genomic_DNA"/>
</dbReference>
<comment type="caution">
    <text evidence="2">The sequence shown here is derived from an EMBL/GenBank/DDBJ whole genome shotgun (WGS) entry which is preliminary data.</text>
</comment>
<feature type="region of interest" description="Disordered" evidence="1">
    <location>
        <begin position="608"/>
        <end position="748"/>
    </location>
</feature>
<accession>A0ABR0EJX1</accession>
<evidence type="ECO:0000256" key="1">
    <source>
        <dbReference type="SAM" id="MobiDB-lite"/>
    </source>
</evidence>
<dbReference type="InterPro" id="IPR026705">
    <property type="entry name" value="Hid-1/Ecm30"/>
</dbReference>
<feature type="compositionally biased region" description="Low complexity" evidence="1">
    <location>
        <begin position="679"/>
        <end position="694"/>
    </location>
</feature>
<gene>
    <name evidence="2" type="ORF">PRZ48_007656</name>
</gene>
<feature type="compositionally biased region" description="Polar residues" evidence="1">
    <location>
        <begin position="737"/>
        <end position="747"/>
    </location>
</feature>
<sequence length="939" mass="105130">MGASESKLALKKNIFELASRQSIPHNDPVWTALWTLPEQVDDVFQLFSPNDISNLTHSGERRPPGVQSRPDYNFETLIYVLVARLQLLQTTQIHADDQQAKNKEILNCMRILTRVMPFAFDAPHLRQWLDRFLWRPRRPAYLKDPEKGGRLRFFDGLDPTIEYDEEDSYKEIGPPLGETILDMMIKYCFFPGFTVPKRLNEDGTPMLDNAIRVWTSGIGNSRPQGNSRENERNQQETSRLLICLMSQVMYTNPWEVATTDIKPLTYMTTKLPQRSVNGLLCSLINTVLKYNPGLWSTPAEVVVRAHENRKLLVTNCLHLILVLTIYEPPPNAIQNQFRRALSQLHRPNDFQFIQAGINTALTHPISAAVNPYSFSKEKAIPWAPELIAFFWEFVQCNKRFRRYLIDTARILDYVIILLYHAIDSKDDPSKQGVLRMCIYVVQTLSTEDKFAEQLNTWFRHPETLPPVMRIANFHGSYVDFLICSIHSILMNAKGGLEPRFESLYPALLATLKNIAPHGKNLQRATSTKLLDICQKFLAPGYLLRNDSNNRQLLELMEVLNAIVETHAAENRRFVEVLVANKKRFKSLQDYNIDGALAEYDRLAQQRKDRGEDALSISSPLSGSRPASFDSARGPPPAASNRSSSLGDVPENDRFAIGDDDDEDRGDGDESEEDEETPQASSTTATSNAAEGASSPRLSEKARGKQPATTTVSSVPSASSRTPSTTSIPSLSNNNLTQHNTNTSSETFRPTHDWLDTWLPRLQSQVHTLLQIIELAETKQIHFIDTAPRISNGDFSGTHPQEKRSGELGREARQSAQFAREGAAAAAQAAQTPGADGQSPFKTPGLDTPAATPAAPISYPKEAFQWTPIAIGWYTALIWSRIYLSEAEAFQGSGGIYSSTNILLFKRSATTQEISLRSPKGAIDAVGNSLAQRISSISMK</sequence>